<evidence type="ECO:0000256" key="1">
    <source>
        <dbReference type="SAM" id="MobiDB-lite"/>
    </source>
</evidence>
<feature type="region of interest" description="Disordered" evidence="1">
    <location>
        <begin position="177"/>
        <end position="202"/>
    </location>
</feature>
<comment type="caution">
    <text evidence="3">The sequence shown here is derived from an EMBL/GenBank/DDBJ whole genome shotgun (WGS) entry which is preliminary data.</text>
</comment>
<evidence type="ECO:0000313" key="4">
    <source>
        <dbReference type="Proteomes" id="UP000679992"/>
    </source>
</evidence>
<dbReference type="InterPro" id="IPR021005">
    <property type="entry name" value="Znf_CGNR"/>
</dbReference>
<dbReference type="InterPro" id="IPR023286">
    <property type="entry name" value="ABATE_dom_sf"/>
</dbReference>
<gene>
    <name evidence="3" type="ORF">J42TS3_09780</name>
</gene>
<name>A0ABQ4M7H3_9BACL</name>
<protein>
    <recommendedName>
        <fullName evidence="2">Zinc finger CGNR domain-containing protein</fullName>
    </recommendedName>
</protein>
<feature type="domain" description="Zinc finger CGNR" evidence="2">
    <location>
        <begin position="136"/>
        <end position="179"/>
    </location>
</feature>
<dbReference type="EMBL" id="BOSL01000002">
    <property type="protein sequence ID" value="GIP51943.1"/>
    <property type="molecule type" value="Genomic_DNA"/>
</dbReference>
<dbReference type="Proteomes" id="UP000679992">
    <property type="component" value="Unassembled WGS sequence"/>
</dbReference>
<dbReference type="InterPro" id="IPR010852">
    <property type="entry name" value="ABATE"/>
</dbReference>
<organism evidence="3 4">
    <name type="scientific">Paenibacillus vini</name>
    <dbReference type="NCBI Taxonomy" id="1476024"/>
    <lineage>
        <taxon>Bacteria</taxon>
        <taxon>Bacillati</taxon>
        <taxon>Bacillota</taxon>
        <taxon>Bacilli</taxon>
        <taxon>Bacillales</taxon>
        <taxon>Paenibacillaceae</taxon>
        <taxon>Paenibacillus</taxon>
    </lineage>
</organism>
<dbReference type="Gene3D" id="1.10.3300.10">
    <property type="entry name" value="Jann2411-like domain"/>
    <property type="match status" value="1"/>
</dbReference>
<proteinExistence type="predicted"/>
<dbReference type="PANTHER" id="PTHR35525">
    <property type="entry name" value="BLL6575 PROTEIN"/>
    <property type="match status" value="1"/>
</dbReference>
<keyword evidence="4" id="KW-1185">Reference proteome</keyword>
<dbReference type="PANTHER" id="PTHR35525:SF3">
    <property type="entry name" value="BLL6575 PROTEIN"/>
    <property type="match status" value="1"/>
</dbReference>
<dbReference type="Pfam" id="PF11706">
    <property type="entry name" value="zf-CGNR"/>
    <property type="match status" value="1"/>
</dbReference>
<sequence>METLWSDFLNSEWHDWKGSGYSEDRLGQEKWQTYYLNQWQLKAQVPADDETVGVMRQFRSRLHDMSVRCAAGATLAAEDVDELNRMLDLGPVKRKAKLEGGELGIGLTPVREDWHQVMAEVAASFLRSLIDGEGNRIRICDNPDCRWVFYDDTRNRTKKYCDDKMCGNLMKVRRFRAKKKQEQNKAGRKIPSRTSESAESHK</sequence>
<accession>A0ABQ4M7H3</accession>
<dbReference type="RefSeq" id="WP_213653963.1">
    <property type="nucleotide sequence ID" value="NZ_BOSL01000002.1"/>
</dbReference>
<evidence type="ECO:0000313" key="3">
    <source>
        <dbReference type="EMBL" id="GIP51943.1"/>
    </source>
</evidence>
<evidence type="ECO:0000259" key="2">
    <source>
        <dbReference type="Pfam" id="PF11706"/>
    </source>
</evidence>
<reference evidence="3 4" key="1">
    <citation type="submission" date="2021-03" db="EMBL/GenBank/DDBJ databases">
        <title>Antimicrobial resistance genes in bacteria isolated from Japanese honey, and their potential for conferring macrolide and lincosamide resistance in the American foulbrood pathogen Paenibacillus larvae.</title>
        <authorList>
            <person name="Okamoto M."/>
            <person name="Kumagai M."/>
            <person name="Kanamori H."/>
            <person name="Takamatsu D."/>
        </authorList>
    </citation>
    <scope>NUCLEOTIDE SEQUENCE [LARGE SCALE GENOMIC DNA]</scope>
    <source>
        <strain evidence="3 4">J42TS3</strain>
    </source>
</reference>
<dbReference type="SUPFAM" id="SSF160904">
    <property type="entry name" value="Jann2411-like"/>
    <property type="match status" value="1"/>
</dbReference>
<dbReference type="Pfam" id="PF07336">
    <property type="entry name" value="ABATE"/>
    <property type="match status" value="1"/>
</dbReference>